<evidence type="ECO:0000313" key="6">
    <source>
        <dbReference type="EMBL" id="TYL61063.1"/>
    </source>
</evidence>
<keyword evidence="3" id="KW-0067">ATP-binding</keyword>
<dbReference type="PANTHER" id="PTHR11528">
    <property type="entry name" value="HEAT SHOCK PROTEIN 90 FAMILY MEMBER"/>
    <property type="match status" value="1"/>
</dbReference>
<dbReference type="Pfam" id="PF13589">
    <property type="entry name" value="HATPase_c_3"/>
    <property type="match status" value="1"/>
</dbReference>
<organism evidence="6 7">
    <name type="scientific">Agathobacter rectalis</name>
    <dbReference type="NCBI Taxonomy" id="39491"/>
    <lineage>
        <taxon>Bacteria</taxon>
        <taxon>Bacillati</taxon>
        <taxon>Bacillota</taxon>
        <taxon>Clostridia</taxon>
        <taxon>Lachnospirales</taxon>
        <taxon>Lachnospiraceae</taxon>
        <taxon>Agathobacter</taxon>
    </lineage>
</organism>
<evidence type="ECO:0000256" key="2">
    <source>
        <dbReference type="ARBA" id="ARBA00022741"/>
    </source>
</evidence>
<dbReference type="Proteomes" id="UP000324327">
    <property type="component" value="Unassembled WGS sequence"/>
</dbReference>
<dbReference type="SUPFAM" id="SSF55874">
    <property type="entry name" value="ATPase domain of HSP90 chaperone/DNA topoisomerase II/histidine kinase"/>
    <property type="match status" value="1"/>
</dbReference>
<keyword evidence="4" id="KW-0143">Chaperone</keyword>
<evidence type="ECO:0000259" key="5">
    <source>
        <dbReference type="Pfam" id="PF24391"/>
    </source>
</evidence>
<dbReference type="AlphaFoldDB" id="A0A5S4VRV0"/>
<dbReference type="GO" id="GO:0005524">
    <property type="term" value="F:ATP binding"/>
    <property type="evidence" value="ECO:0007669"/>
    <property type="project" value="UniProtKB-KW"/>
</dbReference>
<feature type="domain" description="HD-CE" evidence="5">
    <location>
        <begin position="55"/>
        <end position="304"/>
    </location>
</feature>
<dbReference type="GO" id="GO:0016887">
    <property type="term" value="F:ATP hydrolysis activity"/>
    <property type="evidence" value="ECO:0007669"/>
    <property type="project" value="InterPro"/>
</dbReference>
<dbReference type="GO" id="GO:0051082">
    <property type="term" value="F:unfolded protein binding"/>
    <property type="evidence" value="ECO:0007669"/>
    <property type="project" value="InterPro"/>
</dbReference>
<evidence type="ECO:0000256" key="1">
    <source>
        <dbReference type="ARBA" id="ARBA00008239"/>
    </source>
</evidence>
<accession>A0A5S4VRV0</accession>
<protein>
    <recommendedName>
        <fullName evidence="5">HD-CE domain-containing protein</fullName>
    </recommendedName>
</protein>
<keyword evidence="2" id="KW-0547">Nucleotide-binding</keyword>
<reference evidence="6 7" key="2">
    <citation type="submission" date="2019-09" db="EMBL/GenBank/DDBJ databases">
        <title>Strain-level analysis of Eubacterium rectale using genomes from metagenomes.</title>
        <authorList>
            <person name="Karcher N."/>
            <person name="Segata N."/>
        </authorList>
    </citation>
    <scope>NUCLEOTIDE SEQUENCE [LARGE SCALE GENOMIC DNA]</scope>
    <source>
        <strain evidence="6 7">T3WBe13</strain>
    </source>
</reference>
<comment type="similarity">
    <text evidence="1">Belongs to the heat shock protein 90 family.</text>
</comment>
<dbReference type="EMBL" id="VSTF01000002">
    <property type="protein sequence ID" value="TYL61063.1"/>
    <property type="molecule type" value="Genomic_DNA"/>
</dbReference>
<dbReference type="Gene3D" id="3.30.565.10">
    <property type="entry name" value="Histidine kinase-like ATPase, C-terminal domain"/>
    <property type="match status" value="1"/>
</dbReference>
<sequence>MFGNSTFESQAENYRIWRTLKARCEKTGDYDTLALVKKVAVYSIEKLKVVIKYMGNFTLHDEVHIFNMLNIIDDLLPENILNELTVPDLMLILLSVFLHDVGMCPTEKERQILLGKENTTDIELKNEQKKYNDFKKSKILMAGESNAFYNDENNILSMYIRETHADRARRFINKDWKDMLQYMGVSFTEIVADICYSHCESIEYVRDNIESICSIGKTYACPQFVAVVLRLADIIDFDPSRAPLILMEHIDLSDKMAIREWEKHQEIRACCIRNNKIICAAKCKHPAIEYSIRKFCDLIDQELKDALYILLTMNSESYNDELTFYKSIRIPIRVDRYQIGPAKDDKGNFLYQYHESAFTLNKTQIIDLLMGTKLYNNSKVAIRELMQNSLDACLLMQRICNSRGKNSSYDPKISIRYFDSDGVTKLEIEDNGIGMNQEIIDNYYTNIGNSYYKSEEFYNLLASNNIEFSPISKFGIGILSCFMVADEMEVKTKRIDENDAISVTIEGYNSLFIIRHTDMDDYGTKTTLILRKDEPWKDMDKDEFVNCIKSILKTPPFPVYIYYKNEPEVKYETCWDNAEKDLQKLKKEWIITPNIKEINCDIDVPEYGFKGTASIAYITKNRKPVDYIETQVNNVSIQDKDYKISVVYSYDEYGIFRRADSLSIDDDNKVSIIGNYTTSMESYADISLHGITIPRNLFVDFNSKDRSRFIEFPLPTILVLDIYDKADLNLNSARTDIIADDKWKLFEKRIVLILCEKLREKIGNKKWNILQGIIIDKILDKDIKRLFIRMCGIENRLKAA</sequence>
<evidence type="ECO:0000313" key="7">
    <source>
        <dbReference type="Proteomes" id="UP000324327"/>
    </source>
</evidence>
<dbReference type="RefSeq" id="WP_148871793.1">
    <property type="nucleotide sequence ID" value="NZ_VSTF01000002.1"/>
</dbReference>
<reference evidence="6 7" key="1">
    <citation type="submission" date="2019-08" db="EMBL/GenBank/DDBJ databases">
        <authorList>
            <person name="Duncan S."/>
            <person name="Walker A."/>
        </authorList>
    </citation>
    <scope>NUCLEOTIDE SEQUENCE [LARGE SCALE GENOMIC DNA]</scope>
    <source>
        <strain evidence="6 7">T3WBe13</strain>
    </source>
</reference>
<dbReference type="InterPro" id="IPR001404">
    <property type="entry name" value="Hsp90_fam"/>
</dbReference>
<comment type="caution">
    <text evidence="6">The sequence shown here is derived from an EMBL/GenBank/DDBJ whole genome shotgun (WGS) entry which is preliminary data.</text>
</comment>
<dbReference type="InterPro" id="IPR036890">
    <property type="entry name" value="HATPase_C_sf"/>
</dbReference>
<name>A0A5S4VRV0_9FIRM</name>
<gene>
    <name evidence="6" type="ORF">FYL31_01895</name>
</gene>
<evidence type="ECO:0000256" key="3">
    <source>
        <dbReference type="ARBA" id="ARBA00022840"/>
    </source>
</evidence>
<proteinExistence type="inferred from homology"/>
<evidence type="ECO:0000256" key="4">
    <source>
        <dbReference type="ARBA" id="ARBA00023186"/>
    </source>
</evidence>
<dbReference type="GO" id="GO:0140662">
    <property type="term" value="F:ATP-dependent protein folding chaperone"/>
    <property type="evidence" value="ECO:0007669"/>
    <property type="project" value="InterPro"/>
</dbReference>
<dbReference type="InterPro" id="IPR056471">
    <property type="entry name" value="HD-CE"/>
</dbReference>
<dbReference type="Pfam" id="PF24391">
    <property type="entry name" value="HD-CE"/>
    <property type="match status" value="1"/>
</dbReference>